<protein>
    <submittedName>
        <fullName evidence="2">Uncharacterized protein</fullName>
    </submittedName>
</protein>
<comment type="caution">
    <text evidence="2">The sequence shown here is derived from an EMBL/GenBank/DDBJ whole genome shotgun (WGS) entry which is preliminary data.</text>
</comment>
<dbReference type="Proteomes" id="UP000190648">
    <property type="component" value="Unassembled WGS sequence"/>
</dbReference>
<gene>
    <name evidence="2" type="ORF">AV530_008847</name>
</gene>
<evidence type="ECO:0000313" key="3">
    <source>
        <dbReference type="Proteomes" id="UP000190648"/>
    </source>
</evidence>
<dbReference type="OrthoDB" id="196131at2759"/>
<organism evidence="2 3">
    <name type="scientific">Patagioenas fasciata monilis</name>
    <dbReference type="NCBI Taxonomy" id="372326"/>
    <lineage>
        <taxon>Eukaryota</taxon>
        <taxon>Metazoa</taxon>
        <taxon>Chordata</taxon>
        <taxon>Craniata</taxon>
        <taxon>Vertebrata</taxon>
        <taxon>Euteleostomi</taxon>
        <taxon>Archelosauria</taxon>
        <taxon>Archosauria</taxon>
        <taxon>Dinosauria</taxon>
        <taxon>Saurischia</taxon>
        <taxon>Theropoda</taxon>
        <taxon>Coelurosauria</taxon>
        <taxon>Aves</taxon>
        <taxon>Neognathae</taxon>
        <taxon>Neoaves</taxon>
        <taxon>Columbimorphae</taxon>
        <taxon>Columbiformes</taxon>
        <taxon>Columbidae</taxon>
        <taxon>Patagioenas</taxon>
    </lineage>
</organism>
<dbReference type="STRING" id="372326.A0A1V4K4T6"/>
<evidence type="ECO:0000313" key="2">
    <source>
        <dbReference type="EMBL" id="OPJ79466.1"/>
    </source>
</evidence>
<feature type="compositionally biased region" description="Gly residues" evidence="1">
    <location>
        <begin position="153"/>
        <end position="164"/>
    </location>
</feature>
<feature type="compositionally biased region" description="Basic and acidic residues" evidence="1">
    <location>
        <begin position="97"/>
        <end position="119"/>
    </location>
</feature>
<accession>A0A1V4K4T6</accession>
<dbReference type="AlphaFoldDB" id="A0A1V4K4T6"/>
<sequence>MEIFVDDETKLTLHGLQQYYVKLKDNEKNRKLFDLLDVLEFNQNGGRARAASPLSAVELSPVGQKDGAVGQEEGSMGQGGSVGQDSAPPPTKTPAQLKKEAKKREKLEKFQQKQEKNRELQAQARGRRKERRDPQGVTYDVETPPGQKKGERGPGGYLGPLGGL</sequence>
<feature type="region of interest" description="Disordered" evidence="1">
    <location>
        <begin position="47"/>
        <end position="164"/>
    </location>
</feature>
<dbReference type="EMBL" id="LSYS01004492">
    <property type="protein sequence ID" value="OPJ79466.1"/>
    <property type="molecule type" value="Genomic_DNA"/>
</dbReference>
<reference evidence="2 3" key="1">
    <citation type="submission" date="2016-02" db="EMBL/GenBank/DDBJ databases">
        <title>Band-tailed pigeon sequencing and assembly.</title>
        <authorList>
            <person name="Soares A.E."/>
            <person name="Novak B.J."/>
            <person name="Rice E.S."/>
            <person name="O'Connell B."/>
            <person name="Chang D."/>
            <person name="Weber S."/>
            <person name="Shapiro B."/>
        </authorList>
    </citation>
    <scope>NUCLEOTIDE SEQUENCE [LARGE SCALE GENOMIC DNA]</scope>
    <source>
        <strain evidence="2">BTP2013</strain>
        <tissue evidence="2">Blood</tissue>
    </source>
</reference>
<proteinExistence type="predicted"/>
<evidence type="ECO:0000256" key="1">
    <source>
        <dbReference type="SAM" id="MobiDB-lite"/>
    </source>
</evidence>
<keyword evidence="3" id="KW-1185">Reference proteome</keyword>
<name>A0A1V4K4T6_PATFA</name>